<keyword evidence="1" id="KW-0472">Membrane</keyword>
<feature type="transmembrane region" description="Helical" evidence="1">
    <location>
        <begin position="99"/>
        <end position="120"/>
    </location>
</feature>
<evidence type="ECO:0000256" key="1">
    <source>
        <dbReference type="SAM" id="Phobius"/>
    </source>
</evidence>
<feature type="chain" id="PRO_5020476884" description="TrbC/VIRB2 family protein" evidence="2">
    <location>
        <begin position="29"/>
        <end position="125"/>
    </location>
</feature>
<name>A0A4Q0AHE0_9BACT</name>
<dbReference type="AlphaFoldDB" id="A0A4Q0AHE0"/>
<proteinExistence type="predicted"/>
<keyword evidence="4" id="KW-1185">Reference proteome</keyword>
<dbReference type="Proteomes" id="UP000289257">
    <property type="component" value="Unassembled WGS sequence"/>
</dbReference>
<gene>
    <name evidence="3" type="ORF">EOT05_01275</name>
</gene>
<evidence type="ECO:0000256" key="2">
    <source>
        <dbReference type="SAM" id="SignalP"/>
    </source>
</evidence>
<keyword evidence="2" id="KW-0732">Signal</keyword>
<dbReference type="InterPro" id="IPR043993">
    <property type="entry name" value="T4SS_pilin"/>
</dbReference>
<reference evidence="3" key="1">
    <citation type="submission" date="2019-01" db="EMBL/GenBank/DDBJ databases">
        <title>Genomic signatures and co-occurrence patterns of the ultra-small Saccharimodia (Patescibacteria phylum) suggest a symbiotic lifestyle.</title>
        <authorList>
            <person name="Lemos L."/>
            <person name="Medeiros J."/>
            <person name="Andreote F."/>
            <person name="Fernandes G."/>
            <person name="Varani A."/>
            <person name="Oliveira G."/>
            <person name="Pylro V."/>
        </authorList>
    </citation>
    <scope>NUCLEOTIDE SEQUENCE [LARGE SCALE GENOMIC DNA]</scope>
    <source>
        <strain evidence="3">AMD02</strain>
    </source>
</reference>
<evidence type="ECO:0000313" key="3">
    <source>
        <dbReference type="EMBL" id="RWZ78379.1"/>
    </source>
</evidence>
<feature type="transmembrane region" description="Helical" evidence="1">
    <location>
        <begin position="59"/>
        <end position="83"/>
    </location>
</feature>
<evidence type="ECO:0000313" key="4">
    <source>
        <dbReference type="Proteomes" id="UP000289257"/>
    </source>
</evidence>
<organism evidence="3 4">
    <name type="scientific">Candidatus Microsaccharimonas sossegonensis</name>
    <dbReference type="NCBI Taxonomy" id="2506948"/>
    <lineage>
        <taxon>Bacteria</taxon>
        <taxon>Candidatus Saccharimonadota</taxon>
        <taxon>Candidatus Saccharimonadia</taxon>
        <taxon>Candidatus Saccharimonadales</taxon>
        <taxon>Candidatus Saccharimonadaceae</taxon>
        <taxon>Candidatus Microsaccharimonas</taxon>
    </lineage>
</organism>
<keyword evidence="1" id="KW-1133">Transmembrane helix</keyword>
<accession>A0A4Q0AHE0</accession>
<dbReference type="Pfam" id="PF18895">
    <property type="entry name" value="T4SS_pilin"/>
    <property type="match status" value="1"/>
</dbReference>
<dbReference type="EMBL" id="SCKX01000001">
    <property type="protein sequence ID" value="RWZ78379.1"/>
    <property type="molecule type" value="Genomic_DNA"/>
</dbReference>
<protein>
    <recommendedName>
        <fullName evidence="5">TrbC/VIRB2 family protein</fullName>
    </recommendedName>
</protein>
<comment type="caution">
    <text evidence="3">The sequence shown here is derived from an EMBL/GenBank/DDBJ whole genome shotgun (WGS) entry which is preliminary data.</text>
</comment>
<feature type="signal peptide" evidence="2">
    <location>
        <begin position="1"/>
        <end position="28"/>
    </location>
</feature>
<keyword evidence="1" id="KW-0812">Transmembrane</keyword>
<sequence length="125" mass="12918">MKKLRNLVMILGIAVGVGVLAPAVSANAANVIANQCAGVTNSAVCKNQNAKPNDLIAKIVNTLLFVVGALAVIMIIVGGLLYATSSGDPSRVTMAKNTLMYAIIGLVVAFLAFAVVNFVIVKFTK</sequence>
<evidence type="ECO:0008006" key="5">
    <source>
        <dbReference type="Google" id="ProtNLM"/>
    </source>
</evidence>